<dbReference type="Proteomes" id="UP000193498">
    <property type="component" value="Unassembled WGS sequence"/>
</dbReference>
<accession>A0A1Y1YP73</accession>
<gene>
    <name evidence="1" type="ORF">K493DRAFT_393232</name>
</gene>
<evidence type="ECO:0000313" key="2">
    <source>
        <dbReference type="Proteomes" id="UP000193498"/>
    </source>
</evidence>
<keyword evidence="2" id="KW-1185">Reference proteome</keyword>
<name>A0A1Y1YP73_9FUNG</name>
<protein>
    <submittedName>
        <fullName evidence="1">Uncharacterized protein</fullName>
    </submittedName>
</protein>
<evidence type="ECO:0000313" key="1">
    <source>
        <dbReference type="EMBL" id="ORX99633.1"/>
    </source>
</evidence>
<reference evidence="1 2" key="1">
    <citation type="submission" date="2016-07" db="EMBL/GenBank/DDBJ databases">
        <title>Pervasive Adenine N6-methylation of Active Genes in Fungi.</title>
        <authorList>
            <consortium name="DOE Joint Genome Institute"/>
            <person name="Mondo S.J."/>
            <person name="Dannebaum R.O."/>
            <person name="Kuo R.C."/>
            <person name="Labutti K."/>
            <person name="Haridas S."/>
            <person name="Kuo A."/>
            <person name="Salamov A."/>
            <person name="Ahrendt S.R."/>
            <person name="Lipzen A."/>
            <person name="Sullivan W."/>
            <person name="Andreopoulos W.B."/>
            <person name="Clum A."/>
            <person name="Lindquist E."/>
            <person name="Daum C."/>
            <person name="Ramamoorthy G.K."/>
            <person name="Gryganskyi A."/>
            <person name="Culley D."/>
            <person name="Magnuson J.K."/>
            <person name="James T.Y."/>
            <person name="O'Malley M.A."/>
            <person name="Stajich J.E."/>
            <person name="Spatafora J.W."/>
            <person name="Visel A."/>
            <person name="Grigoriev I.V."/>
        </authorList>
    </citation>
    <scope>NUCLEOTIDE SEQUENCE [LARGE SCALE GENOMIC DNA]</scope>
    <source>
        <strain evidence="1 2">CBS 931.73</strain>
    </source>
</reference>
<dbReference type="EMBL" id="MCFE01000094">
    <property type="protein sequence ID" value="ORX99633.1"/>
    <property type="molecule type" value="Genomic_DNA"/>
</dbReference>
<dbReference type="InParanoid" id="A0A1Y1YP73"/>
<proteinExistence type="predicted"/>
<organism evidence="1 2">
    <name type="scientific">Basidiobolus meristosporus CBS 931.73</name>
    <dbReference type="NCBI Taxonomy" id="1314790"/>
    <lineage>
        <taxon>Eukaryota</taxon>
        <taxon>Fungi</taxon>
        <taxon>Fungi incertae sedis</taxon>
        <taxon>Zoopagomycota</taxon>
        <taxon>Entomophthoromycotina</taxon>
        <taxon>Basidiobolomycetes</taxon>
        <taxon>Basidiobolales</taxon>
        <taxon>Basidiobolaceae</taxon>
        <taxon>Basidiobolus</taxon>
    </lineage>
</organism>
<dbReference type="AlphaFoldDB" id="A0A1Y1YP73"/>
<sequence>MHRRHTGFVSMAGLAIHPLIAIVLLDIDFQLWCCDHLQCLLDLVVGSFAQKSSIKLRTGFGIISIYKLQIRCWKNGSTYTNDQYDTSLDHQLALADLQLCG</sequence>
<comment type="caution">
    <text evidence="1">The sequence shown here is derived from an EMBL/GenBank/DDBJ whole genome shotgun (WGS) entry which is preliminary data.</text>
</comment>